<dbReference type="Gramene" id="TKW38894">
    <property type="protein sequence ID" value="TKW38894"/>
    <property type="gene ID" value="SEVIR_1G144433v2"/>
</dbReference>
<evidence type="ECO:0000313" key="3">
    <source>
        <dbReference type="Proteomes" id="UP000298652"/>
    </source>
</evidence>
<dbReference type="AlphaFoldDB" id="A0A4U6WAR8"/>
<dbReference type="EMBL" id="CM016552">
    <property type="protein sequence ID" value="TKW38894.1"/>
    <property type="molecule type" value="Genomic_DNA"/>
</dbReference>
<evidence type="ECO:0000256" key="1">
    <source>
        <dbReference type="SAM" id="MobiDB-lite"/>
    </source>
</evidence>
<evidence type="ECO:0000313" key="2">
    <source>
        <dbReference type="EMBL" id="TKW38894.1"/>
    </source>
</evidence>
<name>A0A4U6WAR8_SETVI</name>
<protein>
    <recommendedName>
        <fullName evidence="4">DUF834 domain-containing protein</fullName>
    </recommendedName>
</protein>
<accession>A0A4U6WAR8</accession>
<dbReference type="Proteomes" id="UP000298652">
    <property type="component" value="Chromosome 1"/>
</dbReference>
<feature type="region of interest" description="Disordered" evidence="1">
    <location>
        <begin position="32"/>
        <end position="53"/>
    </location>
</feature>
<proteinExistence type="predicted"/>
<feature type="region of interest" description="Disordered" evidence="1">
    <location>
        <begin position="69"/>
        <end position="89"/>
    </location>
</feature>
<organism evidence="2 3">
    <name type="scientific">Setaria viridis</name>
    <name type="common">Green bristlegrass</name>
    <name type="synonym">Setaria italica subsp. viridis</name>
    <dbReference type="NCBI Taxonomy" id="4556"/>
    <lineage>
        <taxon>Eukaryota</taxon>
        <taxon>Viridiplantae</taxon>
        <taxon>Streptophyta</taxon>
        <taxon>Embryophyta</taxon>
        <taxon>Tracheophyta</taxon>
        <taxon>Spermatophyta</taxon>
        <taxon>Magnoliopsida</taxon>
        <taxon>Liliopsida</taxon>
        <taxon>Poales</taxon>
        <taxon>Poaceae</taxon>
        <taxon>PACMAD clade</taxon>
        <taxon>Panicoideae</taxon>
        <taxon>Panicodae</taxon>
        <taxon>Paniceae</taxon>
        <taxon>Cenchrinae</taxon>
        <taxon>Setaria</taxon>
    </lineage>
</organism>
<sequence length="127" mass="12856">MRRAAAVMGRGGRRFGGAGSWTAALHGVAAGGAVGGASGGRGRRRAGGRSMAAARFSVGGKDEALWLRTKRGGPDASPAGRSYLGGGRSGCRRRCAHRDMAAGVGNGRCARGVLPPPFLKRRNIGPS</sequence>
<keyword evidence="3" id="KW-1185">Reference proteome</keyword>
<evidence type="ECO:0008006" key="4">
    <source>
        <dbReference type="Google" id="ProtNLM"/>
    </source>
</evidence>
<gene>
    <name evidence="2" type="ORF">SEVIR_1G144433v2</name>
</gene>
<reference evidence="2" key="1">
    <citation type="submission" date="2019-03" db="EMBL/GenBank/DDBJ databases">
        <title>WGS assembly of Setaria viridis.</title>
        <authorList>
            <person name="Huang P."/>
            <person name="Jenkins J."/>
            <person name="Grimwood J."/>
            <person name="Barry K."/>
            <person name="Healey A."/>
            <person name="Mamidi S."/>
            <person name="Sreedasyam A."/>
            <person name="Shu S."/>
            <person name="Feldman M."/>
            <person name="Wu J."/>
            <person name="Yu Y."/>
            <person name="Chen C."/>
            <person name="Johnson J."/>
            <person name="Rokhsar D."/>
            <person name="Baxter I."/>
            <person name="Schmutz J."/>
            <person name="Brutnell T."/>
            <person name="Kellogg E."/>
        </authorList>
    </citation>
    <scope>NUCLEOTIDE SEQUENCE [LARGE SCALE GENOMIC DNA]</scope>
</reference>